<sequence length="347" mass="38792">MCYHGESTRIVLLGKTGAGKSSLANTILGNQNLFEVSHSSRSGTNICESKTKKIYDRNITLIDTPGVFDTDPRSSDLSPELLKCVQECAPGPHAFLLVLKAEKYTKQEQAVVDVILKYFSEKALKYTTVVFTHGDQIEKGDTIERWYKDNVALNDLVQKCGGRCHVFDNKYWNDSADPYRNNQFQIRELLNTIEQTVKKNRGRCYTNKFLKMVDEEIQQEMRHIQACSPQRIRFVDIVHEAKRRMYAKVMKNMEGAVVGVVLGAFLGAGSGVMVTILVTRSPDLLQRVAAAGTGAIVVAPTTGLAAAWASDRWSSPTEAVQDAREFLREVELLIRQGNQLLNAFGVR</sequence>
<name>A0AAW0NZS6_9GOBI</name>
<dbReference type="InterPro" id="IPR045058">
    <property type="entry name" value="GIMA/IAN/Toc"/>
</dbReference>
<feature type="transmembrane region" description="Helical" evidence="4">
    <location>
        <begin position="253"/>
        <end position="278"/>
    </location>
</feature>
<evidence type="ECO:0000256" key="2">
    <source>
        <dbReference type="ARBA" id="ARBA00022741"/>
    </source>
</evidence>
<comment type="similarity">
    <text evidence="1">Belongs to the TRAFAC class TrmE-Era-EngA-EngB-Septin-like GTPase superfamily. AIG1/Toc34/Toc159-like paraseptin GTPase family. IAN subfamily.</text>
</comment>
<dbReference type="FunFam" id="3.40.50.300:FF:000366">
    <property type="entry name" value="GTPase, IMAP family member 2"/>
    <property type="match status" value="1"/>
</dbReference>
<dbReference type="InterPro" id="IPR006703">
    <property type="entry name" value="G_AIG1"/>
</dbReference>
<dbReference type="InterPro" id="IPR027417">
    <property type="entry name" value="P-loop_NTPase"/>
</dbReference>
<reference evidence="7" key="1">
    <citation type="submission" date="2024-04" db="EMBL/GenBank/DDBJ databases">
        <title>Salinicola lusitanus LLJ914,a marine bacterium isolated from the Okinawa Trough.</title>
        <authorList>
            <person name="Li J."/>
        </authorList>
    </citation>
    <scope>NUCLEOTIDE SEQUENCE [LARGE SCALE GENOMIC DNA]</scope>
</reference>
<evidence type="ECO:0000259" key="5">
    <source>
        <dbReference type="PROSITE" id="PS51720"/>
    </source>
</evidence>
<organism evidence="6 7">
    <name type="scientific">Mugilogobius chulae</name>
    <name type="common">yellowstripe goby</name>
    <dbReference type="NCBI Taxonomy" id="88201"/>
    <lineage>
        <taxon>Eukaryota</taxon>
        <taxon>Metazoa</taxon>
        <taxon>Chordata</taxon>
        <taxon>Craniata</taxon>
        <taxon>Vertebrata</taxon>
        <taxon>Euteleostomi</taxon>
        <taxon>Actinopterygii</taxon>
        <taxon>Neopterygii</taxon>
        <taxon>Teleostei</taxon>
        <taxon>Neoteleostei</taxon>
        <taxon>Acanthomorphata</taxon>
        <taxon>Gobiaria</taxon>
        <taxon>Gobiiformes</taxon>
        <taxon>Gobioidei</taxon>
        <taxon>Gobiidae</taxon>
        <taxon>Gobionellinae</taxon>
        <taxon>Mugilogobius</taxon>
    </lineage>
</organism>
<gene>
    <name evidence="6" type="ORF">WMY93_014637</name>
</gene>
<dbReference type="PROSITE" id="PS51720">
    <property type="entry name" value="G_AIG1"/>
    <property type="match status" value="1"/>
</dbReference>
<dbReference type="PANTHER" id="PTHR10903:SF62">
    <property type="entry name" value="GTPASE IMAP FAMILY MEMBER 4-LIKE-RELATED"/>
    <property type="match status" value="1"/>
</dbReference>
<evidence type="ECO:0000256" key="4">
    <source>
        <dbReference type="SAM" id="Phobius"/>
    </source>
</evidence>
<evidence type="ECO:0000256" key="3">
    <source>
        <dbReference type="ARBA" id="ARBA00023134"/>
    </source>
</evidence>
<evidence type="ECO:0000313" key="6">
    <source>
        <dbReference type="EMBL" id="KAK7909953.1"/>
    </source>
</evidence>
<keyword evidence="4" id="KW-1133">Transmembrane helix</keyword>
<protein>
    <recommendedName>
        <fullName evidence="5">AIG1-type G domain-containing protein</fullName>
    </recommendedName>
</protein>
<comment type="caution">
    <text evidence="6">The sequence shown here is derived from an EMBL/GenBank/DDBJ whole genome shotgun (WGS) entry which is preliminary data.</text>
</comment>
<dbReference type="Pfam" id="PF04548">
    <property type="entry name" value="AIG1"/>
    <property type="match status" value="1"/>
</dbReference>
<dbReference type="AlphaFoldDB" id="A0AAW0NZS6"/>
<dbReference type="Gene3D" id="3.40.50.300">
    <property type="entry name" value="P-loop containing nucleotide triphosphate hydrolases"/>
    <property type="match status" value="1"/>
</dbReference>
<dbReference type="SUPFAM" id="SSF52540">
    <property type="entry name" value="P-loop containing nucleoside triphosphate hydrolases"/>
    <property type="match status" value="1"/>
</dbReference>
<feature type="transmembrane region" description="Helical" evidence="4">
    <location>
        <begin position="284"/>
        <end position="309"/>
    </location>
</feature>
<dbReference type="GO" id="GO:0005525">
    <property type="term" value="F:GTP binding"/>
    <property type="evidence" value="ECO:0007669"/>
    <property type="project" value="UniProtKB-KW"/>
</dbReference>
<proteinExistence type="inferred from homology"/>
<feature type="domain" description="AIG1-type G" evidence="5">
    <location>
        <begin position="5"/>
        <end position="214"/>
    </location>
</feature>
<keyword evidence="4" id="KW-0472">Membrane</keyword>
<evidence type="ECO:0000313" key="7">
    <source>
        <dbReference type="Proteomes" id="UP001460270"/>
    </source>
</evidence>
<keyword evidence="7" id="KW-1185">Reference proteome</keyword>
<keyword evidence="4" id="KW-0812">Transmembrane</keyword>
<evidence type="ECO:0000256" key="1">
    <source>
        <dbReference type="ARBA" id="ARBA00008535"/>
    </source>
</evidence>
<accession>A0AAW0NZS6</accession>
<keyword evidence="3" id="KW-0342">GTP-binding</keyword>
<dbReference type="Proteomes" id="UP001460270">
    <property type="component" value="Unassembled WGS sequence"/>
</dbReference>
<dbReference type="PANTHER" id="PTHR10903">
    <property type="entry name" value="GTPASE, IMAP FAMILY MEMBER-RELATED"/>
    <property type="match status" value="1"/>
</dbReference>
<keyword evidence="2" id="KW-0547">Nucleotide-binding</keyword>
<dbReference type="EMBL" id="JBBPFD010000010">
    <property type="protein sequence ID" value="KAK7909953.1"/>
    <property type="molecule type" value="Genomic_DNA"/>
</dbReference>